<dbReference type="Proteomes" id="UP000015102">
    <property type="component" value="Unassembled WGS sequence"/>
</dbReference>
<evidence type="ECO:0000313" key="1">
    <source>
        <dbReference type="EnsemblMetazoa" id="MESCA010176-PA"/>
    </source>
</evidence>
<organism evidence="1 2">
    <name type="scientific">Megaselia scalaris</name>
    <name type="common">Humpbacked fly</name>
    <name type="synonym">Phora scalaris</name>
    <dbReference type="NCBI Taxonomy" id="36166"/>
    <lineage>
        <taxon>Eukaryota</taxon>
        <taxon>Metazoa</taxon>
        <taxon>Ecdysozoa</taxon>
        <taxon>Arthropoda</taxon>
        <taxon>Hexapoda</taxon>
        <taxon>Insecta</taxon>
        <taxon>Pterygota</taxon>
        <taxon>Neoptera</taxon>
        <taxon>Endopterygota</taxon>
        <taxon>Diptera</taxon>
        <taxon>Brachycera</taxon>
        <taxon>Muscomorpha</taxon>
        <taxon>Platypezoidea</taxon>
        <taxon>Phoridae</taxon>
        <taxon>Megaseliini</taxon>
        <taxon>Megaselia</taxon>
    </lineage>
</organism>
<name>T1H1V6_MEGSC</name>
<dbReference type="EMBL" id="CAQQ02120058">
    <property type="status" value="NOT_ANNOTATED_CDS"/>
    <property type="molecule type" value="Genomic_DNA"/>
</dbReference>
<evidence type="ECO:0000313" key="2">
    <source>
        <dbReference type="Proteomes" id="UP000015102"/>
    </source>
</evidence>
<dbReference type="EMBL" id="CAQQ02120059">
    <property type="status" value="NOT_ANNOTATED_CDS"/>
    <property type="molecule type" value="Genomic_DNA"/>
</dbReference>
<dbReference type="EnsemblMetazoa" id="MESCA010176-RA">
    <property type="protein sequence ID" value="MESCA010176-PA"/>
    <property type="gene ID" value="MESCA010176"/>
</dbReference>
<reference evidence="2" key="1">
    <citation type="submission" date="2013-02" db="EMBL/GenBank/DDBJ databases">
        <authorList>
            <person name="Hughes D."/>
        </authorList>
    </citation>
    <scope>NUCLEOTIDE SEQUENCE</scope>
    <source>
        <strain>Durham</strain>
        <strain evidence="2">NC isolate 2 -- Noor lab</strain>
    </source>
</reference>
<sequence length="47" mass="5459">MSPMEEVQHYLAGVRKESYQTVLRNVLLQLAVLTEMKVRPKNLLALF</sequence>
<protein>
    <submittedName>
        <fullName evidence="1">Uncharacterized protein</fullName>
    </submittedName>
</protein>
<keyword evidence="2" id="KW-1185">Reference proteome</keyword>
<dbReference type="AlphaFoldDB" id="T1H1V6"/>
<accession>T1H1V6</accession>
<reference evidence="1" key="2">
    <citation type="submission" date="2015-06" db="UniProtKB">
        <authorList>
            <consortium name="EnsemblMetazoa"/>
        </authorList>
    </citation>
    <scope>IDENTIFICATION</scope>
</reference>
<dbReference type="HOGENOM" id="CLU_3178129_0_0_1"/>
<proteinExistence type="predicted"/>